<protein>
    <submittedName>
        <fullName evidence="2">Uncharacterized protein</fullName>
    </submittedName>
</protein>
<evidence type="ECO:0000313" key="2">
    <source>
        <dbReference type="EMBL" id="CBH74653.1"/>
    </source>
</evidence>
<keyword evidence="1" id="KW-0812">Transmembrane</keyword>
<keyword evidence="1" id="KW-1133">Transmembrane helix</keyword>
<comment type="caution">
    <text evidence="2">The sequence shown here is derived from an EMBL/GenBank/DDBJ whole genome shotgun (WGS) entry which is preliminary data.</text>
</comment>
<reference evidence="2" key="1">
    <citation type="submission" date="2009-10" db="EMBL/GenBank/DDBJ databases">
        <title>Diversity of trophic interactions inside an arsenic-rich microbial ecosystem.</title>
        <authorList>
            <person name="Bertin P.N."/>
            <person name="Heinrich-Salmeron A."/>
            <person name="Pelletier E."/>
            <person name="Goulhen-Chollet F."/>
            <person name="Arsene-Ploetze F."/>
            <person name="Gallien S."/>
            <person name="Calteau A."/>
            <person name="Vallenet D."/>
            <person name="Casiot C."/>
            <person name="Chane-Woon-Ming B."/>
            <person name="Giloteaux L."/>
            <person name="Barakat M."/>
            <person name="Bonnefoy V."/>
            <person name="Bruneel O."/>
            <person name="Chandler M."/>
            <person name="Cleiss J."/>
            <person name="Duran R."/>
            <person name="Elbaz-Poulichet F."/>
            <person name="Fonknechten N."/>
            <person name="Lauga B."/>
            <person name="Mornico D."/>
            <person name="Ortet P."/>
            <person name="Schaeffer C."/>
            <person name="Siguier P."/>
            <person name="Alexander Thil Smith A."/>
            <person name="Van Dorsselaer A."/>
            <person name="Weissenbach J."/>
            <person name="Medigue C."/>
            <person name="Le Paslier D."/>
        </authorList>
    </citation>
    <scope>NUCLEOTIDE SEQUENCE</scope>
</reference>
<dbReference type="EMBL" id="CABL01000002">
    <property type="protein sequence ID" value="CBH74653.1"/>
    <property type="molecule type" value="Genomic_DNA"/>
</dbReference>
<evidence type="ECO:0000256" key="1">
    <source>
        <dbReference type="SAM" id="Phobius"/>
    </source>
</evidence>
<proteinExistence type="predicted"/>
<name>E6PDW8_9ZZZZ</name>
<feature type="transmembrane region" description="Helical" evidence="1">
    <location>
        <begin position="20"/>
        <end position="42"/>
    </location>
</feature>
<sequence>MRWETNWSISRRTSTSAPFSTSSVSAILGVVIVVPFVTVFLFQKQPSPKATVTAPYATRVILSYTTPGDTISSDGY</sequence>
<keyword evidence="1" id="KW-0472">Membrane</keyword>
<organism evidence="2">
    <name type="scientific">mine drainage metagenome</name>
    <dbReference type="NCBI Taxonomy" id="410659"/>
    <lineage>
        <taxon>unclassified sequences</taxon>
        <taxon>metagenomes</taxon>
        <taxon>ecological metagenomes</taxon>
    </lineage>
</organism>
<dbReference type="AlphaFoldDB" id="E6PDW8"/>
<accession>E6PDW8</accession>
<gene>
    <name evidence="2" type="ORF">CARN1_1756</name>
</gene>